<evidence type="ECO:0000256" key="2">
    <source>
        <dbReference type="ARBA" id="ARBA00012150"/>
    </source>
</evidence>
<keyword evidence="3" id="KW-0378">Hydrolase</keyword>
<evidence type="ECO:0000256" key="3">
    <source>
        <dbReference type="ARBA" id="ARBA00022801"/>
    </source>
</evidence>
<evidence type="ECO:0000313" key="9">
    <source>
        <dbReference type="Proteomes" id="UP001230188"/>
    </source>
</evidence>
<protein>
    <recommendedName>
        <fullName evidence="2">acylphosphatase</fullName>
        <ecNumber evidence="2">3.6.1.7</ecNumber>
    </recommendedName>
</protein>
<name>A0AAD7XNE6_9STRA</name>
<dbReference type="Proteomes" id="UP001230188">
    <property type="component" value="Unassembled WGS sequence"/>
</dbReference>
<dbReference type="Gene3D" id="3.30.70.100">
    <property type="match status" value="1"/>
</dbReference>
<evidence type="ECO:0000313" key="8">
    <source>
        <dbReference type="EMBL" id="KAJ8609115.1"/>
    </source>
</evidence>
<comment type="caution">
    <text evidence="8">The sequence shown here is derived from an EMBL/GenBank/DDBJ whole genome shotgun (WGS) entry which is preliminary data.</text>
</comment>
<comment type="caution">
    <text evidence="5">Lacks conserved residue(s) required for the propagation of feature annotation.</text>
</comment>
<comment type="catalytic activity">
    <reaction evidence="4">
        <text>an acyl phosphate + H2O = a carboxylate + phosphate + H(+)</text>
        <dbReference type="Rhea" id="RHEA:14965"/>
        <dbReference type="ChEBI" id="CHEBI:15377"/>
        <dbReference type="ChEBI" id="CHEBI:15378"/>
        <dbReference type="ChEBI" id="CHEBI:29067"/>
        <dbReference type="ChEBI" id="CHEBI:43474"/>
        <dbReference type="ChEBI" id="CHEBI:59918"/>
        <dbReference type="EC" id="3.6.1.7"/>
    </reaction>
</comment>
<dbReference type="PANTHER" id="PTHR10029:SF3">
    <property type="entry name" value="ACYLPHOSPHATASE-RELATED"/>
    <property type="match status" value="1"/>
</dbReference>
<dbReference type="GO" id="GO:0003998">
    <property type="term" value="F:acylphosphatase activity"/>
    <property type="evidence" value="ECO:0007669"/>
    <property type="project" value="UniProtKB-EC"/>
</dbReference>
<feature type="domain" description="Acylphosphatase-like" evidence="7">
    <location>
        <begin position="32"/>
        <end position="122"/>
    </location>
</feature>
<evidence type="ECO:0000256" key="1">
    <source>
        <dbReference type="ARBA" id="ARBA00005614"/>
    </source>
</evidence>
<gene>
    <name evidence="8" type="ORF">CTAYLR_006052</name>
</gene>
<dbReference type="InterPro" id="IPR020456">
    <property type="entry name" value="Acylphosphatase"/>
</dbReference>
<reference evidence="8" key="1">
    <citation type="submission" date="2023-01" db="EMBL/GenBank/DDBJ databases">
        <title>Metagenome sequencing of chrysophaentin producing Chrysophaeum taylorii.</title>
        <authorList>
            <person name="Davison J."/>
            <person name="Bewley C."/>
        </authorList>
    </citation>
    <scope>NUCLEOTIDE SEQUENCE</scope>
    <source>
        <strain evidence="8">NIES-1699</strain>
    </source>
</reference>
<evidence type="ECO:0000256" key="5">
    <source>
        <dbReference type="PROSITE-ProRule" id="PRU00520"/>
    </source>
</evidence>
<dbReference type="InterPro" id="IPR001792">
    <property type="entry name" value="Acylphosphatase-like_dom"/>
</dbReference>
<dbReference type="InterPro" id="IPR036046">
    <property type="entry name" value="Acylphosphatase-like_dom_sf"/>
</dbReference>
<accession>A0AAD7XNE6</accession>
<dbReference type="EMBL" id="JAQMWT010000149">
    <property type="protein sequence ID" value="KAJ8609115.1"/>
    <property type="molecule type" value="Genomic_DNA"/>
</dbReference>
<dbReference type="PANTHER" id="PTHR10029">
    <property type="entry name" value="ACYLPHOSPHATASE"/>
    <property type="match status" value="1"/>
</dbReference>
<dbReference type="Pfam" id="PF00708">
    <property type="entry name" value="Acylphosphatase"/>
    <property type="match status" value="1"/>
</dbReference>
<evidence type="ECO:0000259" key="7">
    <source>
        <dbReference type="PROSITE" id="PS51160"/>
    </source>
</evidence>
<comment type="similarity">
    <text evidence="1 6">Belongs to the acylphosphatase family.</text>
</comment>
<dbReference type="SUPFAM" id="SSF54975">
    <property type="entry name" value="Acylphosphatase/BLUF domain-like"/>
    <property type="match status" value="1"/>
</dbReference>
<dbReference type="PROSITE" id="PS51160">
    <property type="entry name" value="ACYLPHOSPHATASE_3"/>
    <property type="match status" value="1"/>
</dbReference>
<dbReference type="EC" id="3.6.1.7" evidence="2"/>
<evidence type="ECO:0000256" key="4">
    <source>
        <dbReference type="ARBA" id="ARBA00047645"/>
    </source>
</evidence>
<proteinExistence type="inferred from homology"/>
<dbReference type="AlphaFoldDB" id="A0AAD7XNE6"/>
<sequence>MWRRVVGVIGLVSGVVDDSDFIGWRMVDRFSGFRYEISGEIQDVGFPEAAQRKADELACFGWIQETEKSTLVGEARCAKTVGPRFKEWLRRGPDLARVADLAVFDYPDTKIKLHFSHFKILTADRVTCFPDPPHQCVVDVDDGPRSEL</sequence>
<keyword evidence="9" id="KW-1185">Reference proteome</keyword>
<evidence type="ECO:0000256" key="6">
    <source>
        <dbReference type="RuleBase" id="RU004168"/>
    </source>
</evidence>
<organism evidence="8 9">
    <name type="scientific">Chrysophaeum taylorii</name>
    <dbReference type="NCBI Taxonomy" id="2483200"/>
    <lineage>
        <taxon>Eukaryota</taxon>
        <taxon>Sar</taxon>
        <taxon>Stramenopiles</taxon>
        <taxon>Ochrophyta</taxon>
        <taxon>Pelagophyceae</taxon>
        <taxon>Pelagomonadales</taxon>
        <taxon>Pelagomonadaceae</taxon>
        <taxon>Chrysophaeum</taxon>
    </lineage>
</organism>